<keyword evidence="1" id="KW-0472">Membrane</keyword>
<sequence>NLHKYSNSTSVKFETLCITIRSWHCKEQENIQAQHHLQWHFIFLMHKGLRHWKLRNFVFGTEIVVAAVAPTIVITVVGHLAIPKQYL</sequence>
<organism evidence="2 3">
    <name type="scientific">Vigna angularis var. angularis</name>
    <dbReference type="NCBI Taxonomy" id="157739"/>
    <lineage>
        <taxon>Eukaryota</taxon>
        <taxon>Viridiplantae</taxon>
        <taxon>Streptophyta</taxon>
        <taxon>Embryophyta</taxon>
        <taxon>Tracheophyta</taxon>
        <taxon>Spermatophyta</taxon>
        <taxon>Magnoliopsida</taxon>
        <taxon>eudicotyledons</taxon>
        <taxon>Gunneridae</taxon>
        <taxon>Pentapetalae</taxon>
        <taxon>rosids</taxon>
        <taxon>fabids</taxon>
        <taxon>Fabales</taxon>
        <taxon>Fabaceae</taxon>
        <taxon>Papilionoideae</taxon>
        <taxon>50 kb inversion clade</taxon>
        <taxon>NPAAA clade</taxon>
        <taxon>indigoferoid/millettioid clade</taxon>
        <taxon>Phaseoleae</taxon>
        <taxon>Vigna</taxon>
    </lineage>
</organism>
<reference evidence="2 3" key="1">
    <citation type="journal article" date="2015" name="Sci. Rep.">
        <title>The power of single molecule real-time sequencing technology in the de novo assembly of a eukaryotic genome.</title>
        <authorList>
            <person name="Sakai H."/>
            <person name="Naito K."/>
            <person name="Ogiso-Tanaka E."/>
            <person name="Takahashi Y."/>
            <person name="Iseki K."/>
            <person name="Muto C."/>
            <person name="Satou K."/>
            <person name="Teruya K."/>
            <person name="Shiroma A."/>
            <person name="Shimoji M."/>
            <person name="Hirano T."/>
            <person name="Itoh T."/>
            <person name="Kaga A."/>
            <person name="Tomooka N."/>
        </authorList>
    </citation>
    <scope>NUCLEOTIDE SEQUENCE [LARGE SCALE GENOMIC DNA]</scope>
    <source>
        <strain evidence="3">cv. Shumari</strain>
    </source>
</reference>
<proteinExistence type="predicted"/>
<evidence type="ECO:0000256" key="1">
    <source>
        <dbReference type="SAM" id="Phobius"/>
    </source>
</evidence>
<feature type="non-terminal residue" evidence="2">
    <location>
        <position position="1"/>
    </location>
</feature>
<keyword evidence="1" id="KW-1133">Transmembrane helix</keyword>
<keyword evidence="3" id="KW-1185">Reference proteome</keyword>
<accession>A0A0S3SPF0</accession>
<dbReference type="AlphaFoldDB" id="A0A0S3SPF0"/>
<evidence type="ECO:0000313" key="2">
    <source>
        <dbReference type="EMBL" id="BAT94724.1"/>
    </source>
</evidence>
<evidence type="ECO:0000313" key="3">
    <source>
        <dbReference type="Proteomes" id="UP000291084"/>
    </source>
</evidence>
<gene>
    <name evidence="2" type="primary">Vigan.08G134900</name>
    <name evidence="2" type="ORF">VIGAN_08134900</name>
</gene>
<dbReference type="EMBL" id="AP015041">
    <property type="protein sequence ID" value="BAT94724.1"/>
    <property type="molecule type" value="Genomic_DNA"/>
</dbReference>
<name>A0A0S3SPF0_PHAAN</name>
<protein>
    <submittedName>
        <fullName evidence="2">Uncharacterized protein</fullName>
    </submittedName>
</protein>
<keyword evidence="1" id="KW-0812">Transmembrane</keyword>
<feature type="transmembrane region" description="Helical" evidence="1">
    <location>
        <begin position="57"/>
        <end position="82"/>
    </location>
</feature>
<dbReference type="Proteomes" id="UP000291084">
    <property type="component" value="Chromosome 8"/>
</dbReference>